<dbReference type="InterPro" id="IPR013005">
    <property type="entry name" value="Ribosomal_uL4-like"/>
</dbReference>
<comment type="subunit">
    <text evidence="5">Part of the 50S ribosomal subunit.</text>
</comment>
<keyword evidence="5" id="KW-0694">RNA-binding</keyword>
<keyword evidence="3 5" id="KW-0687">Ribonucleoprotein</keyword>
<dbReference type="GO" id="GO:0006412">
    <property type="term" value="P:translation"/>
    <property type="evidence" value="ECO:0007669"/>
    <property type="project" value="UniProtKB-UniRule"/>
</dbReference>
<sequence length="208" mass="22884">MYKVPVIPAKGKATSRELPLPEEVNPHVLYEVVRWQLASRRRGTASTKTRGEVSYSTRKLFPQKGLGRARHGSRGANIFVGGGVVFGPRPRDYGYTLPRKVRRAGLAMALADRAREEKLLIVEAFAGVEGKTKQFVEWASKHGLDGSERVTLVTADENVRRAARNLPWVVTLSPEGINVYDILRTDRLVLDEAALALALERAGIGGEA</sequence>
<dbReference type="Gene3D" id="3.40.1370.10">
    <property type="match status" value="1"/>
</dbReference>
<dbReference type="InterPro" id="IPR002136">
    <property type="entry name" value="Ribosomal_uL4"/>
</dbReference>
<evidence type="ECO:0000256" key="3">
    <source>
        <dbReference type="ARBA" id="ARBA00023274"/>
    </source>
</evidence>
<dbReference type="GO" id="GO:0019843">
    <property type="term" value="F:rRNA binding"/>
    <property type="evidence" value="ECO:0007669"/>
    <property type="project" value="UniProtKB-UniRule"/>
</dbReference>
<comment type="function">
    <text evidence="5">Forms part of the polypeptide exit tunnel.</text>
</comment>
<keyword evidence="2 5" id="KW-0689">Ribosomal protein</keyword>
<name>E4U9I4_OCEP5</name>
<evidence type="ECO:0000256" key="1">
    <source>
        <dbReference type="ARBA" id="ARBA00010528"/>
    </source>
</evidence>
<evidence type="ECO:0000313" key="6">
    <source>
        <dbReference type="EMBL" id="ADR37080.1"/>
    </source>
</evidence>
<dbReference type="eggNOG" id="COG0088">
    <property type="taxonomic scope" value="Bacteria"/>
</dbReference>
<evidence type="ECO:0000256" key="4">
    <source>
        <dbReference type="ARBA" id="ARBA00035244"/>
    </source>
</evidence>
<dbReference type="GO" id="GO:0005840">
    <property type="term" value="C:ribosome"/>
    <property type="evidence" value="ECO:0007669"/>
    <property type="project" value="UniProtKB-KW"/>
</dbReference>
<dbReference type="PANTHER" id="PTHR10746">
    <property type="entry name" value="50S RIBOSOMAL PROTEIN L4"/>
    <property type="match status" value="1"/>
</dbReference>
<keyword evidence="7" id="KW-1185">Reference proteome</keyword>
<dbReference type="RefSeq" id="WP_013458250.1">
    <property type="nucleotide sequence ID" value="NC_014761.1"/>
</dbReference>
<dbReference type="AlphaFoldDB" id="E4U9I4"/>
<proteinExistence type="inferred from homology"/>
<organism evidence="6 7">
    <name type="scientific">Oceanithermus profundus (strain DSM 14977 / NBRC 100410 / VKM B-2274 / 506)</name>
    <dbReference type="NCBI Taxonomy" id="670487"/>
    <lineage>
        <taxon>Bacteria</taxon>
        <taxon>Thermotogati</taxon>
        <taxon>Deinococcota</taxon>
        <taxon>Deinococci</taxon>
        <taxon>Thermales</taxon>
        <taxon>Thermaceae</taxon>
        <taxon>Oceanithermus</taxon>
    </lineage>
</organism>
<dbReference type="OrthoDB" id="9803201at2"/>
<dbReference type="STRING" id="670487.Ocepr_1627"/>
<dbReference type="Proteomes" id="UP000008722">
    <property type="component" value="Chromosome"/>
</dbReference>
<evidence type="ECO:0000256" key="5">
    <source>
        <dbReference type="HAMAP-Rule" id="MF_01328"/>
    </source>
</evidence>
<gene>
    <name evidence="5" type="primary">rplD</name>
    <name evidence="6" type="ordered locus">Ocepr_1627</name>
</gene>
<reference evidence="6 7" key="2">
    <citation type="journal article" date="2011" name="Stand. Genomic Sci.">
        <title>Complete genome sequence of Oceanithermus profundus type strain (506).</title>
        <authorList>
            <person name="Pati A."/>
            <person name="Zhang X."/>
            <person name="Lapidus A."/>
            <person name="Nolan M."/>
            <person name="Lucas S."/>
            <person name="Del Rio T.G."/>
            <person name="Tice H."/>
            <person name="Cheng J.F."/>
            <person name="Tapia R."/>
            <person name="Han C."/>
            <person name="Goodwin L."/>
            <person name="Pitluck S."/>
            <person name="Liolios K."/>
            <person name="Pagani I."/>
            <person name="Ivanova N."/>
            <person name="Mavromatis K."/>
            <person name="Chen A."/>
            <person name="Palaniappan K."/>
            <person name="Hauser L."/>
            <person name="Jeffries C.D."/>
            <person name="Brambilla E.M."/>
            <person name="Rohl A."/>
            <person name="Mwirichia R."/>
            <person name="Rohde M."/>
            <person name="Tindall B.J."/>
            <person name="Sikorski J."/>
            <person name="Wirth R."/>
            <person name="Goker M."/>
            <person name="Woyke T."/>
            <person name="Detter J.C."/>
            <person name="Bristow J."/>
            <person name="Eisen J.A."/>
            <person name="Markowitz V."/>
            <person name="Hugenholtz P."/>
            <person name="Kyrpides N.C."/>
            <person name="Klenk H.P."/>
            <person name="Land M."/>
        </authorList>
    </citation>
    <scope>NUCLEOTIDE SEQUENCE [LARGE SCALE GENOMIC DNA]</scope>
    <source>
        <strain evidence="7">DSM 14977 / NBRC 100410 / VKM B-2274 / 506</strain>
    </source>
</reference>
<dbReference type="NCBIfam" id="TIGR03953">
    <property type="entry name" value="rplD_bact"/>
    <property type="match status" value="1"/>
</dbReference>
<evidence type="ECO:0000313" key="7">
    <source>
        <dbReference type="Proteomes" id="UP000008722"/>
    </source>
</evidence>
<evidence type="ECO:0000256" key="2">
    <source>
        <dbReference type="ARBA" id="ARBA00022980"/>
    </source>
</evidence>
<dbReference type="HOGENOM" id="CLU_041575_5_1_0"/>
<dbReference type="Pfam" id="PF00573">
    <property type="entry name" value="Ribosomal_L4"/>
    <property type="match status" value="1"/>
</dbReference>
<dbReference type="PANTHER" id="PTHR10746:SF6">
    <property type="entry name" value="LARGE RIBOSOMAL SUBUNIT PROTEIN UL4M"/>
    <property type="match status" value="1"/>
</dbReference>
<keyword evidence="5" id="KW-0699">rRNA-binding</keyword>
<dbReference type="GO" id="GO:1990904">
    <property type="term" value="C:ribonucleoprotein complex"/>
    <property type="evidence" value="ECO:0007669"/>
    <property type="project" value="UniProtKB-KW"/>
</dbReference>
<comment type="similarity">
    <text evidence="1 5">Belongs to the universal ribosomal protein uL4 family.</text>
</comment>
<protein>
    <recommendedName>
        <fullName evidence="4 5">Large ribosomal subunit protein uL4</fullName>
    </recommendedName>
</protein>
<accession>E4U9I4</accession>
<comment type="function">
    <text evidence="5">One of the primary rRNA binding proteins, this protein initially binds near the 5'-end of the 23S rRNA. It is important during the early stages of 50S assembly. It makes multiple contacts with different domains of the 23S rRNA in the assembled 50S subunit and ribosome.</text>
</comment>
<dbReference type="InterPro" id="IPR023574">
    <property type="entry name" value="Ribosomal_uL4_dom_sf"/>
</dbReference>
<reference evidence="7" key="1">
    <citation type="submission" date="2010-11" db="EMBL/GenBank/DDBJ databases">
        <title>The complete sequence of chromosome of Oceanithermus profundus DSM 14977.</title>
        <authorList>
            <consortium name="US DOE Joint Genome Institute (JGI-PGF)"/>
            <person name="Lucas S."/>
            <person name="Copeland A."/>
            <person name="Lapidus A."/>
            <person name="Bruce D."/>
            <person name="Goodwin L."/>
            <person name="Pitluck S."/>
            <person name="Kyrpides N."/>
            <person name="Mavromatis K."/>
            <person name="Pagani I."/>
            <person name="Ivanova N."/>
            <person name="Zhang X."/>
            <person name="Brettin T."/>
            <person name="Detter J.C."/>
            <person name="Tapia R."/>
            <person name="Han C."/>
            <person name="Land M."/>
            <person name="Hauser L."/>
            <person name="Markowitz V."/>
            <person name="Cheng J.-F."/>
            <person name="Hugenholtz P."/>
            <person name="Woyke T."/>
            <person name="Wu D."/>
            <person name="Tindall B."/>
            <person name="Faehnrich R."/>
            <person name="Brambilla E."/>
            <person name="Klenk H.-P."/>
            <person name="Eisen J.A."/>
        </authorList>
    </citation>
    <scope>NUCLEOTIDE SEQUENCE [LARGE SCALE GENOMIC DNA]</scope>
    <source>
        <strain evidence="7">DSM 14977 / NBRC 100410 / VKM B-2274 / 506</strain>
    </source>
</reference>
<dbReference type="HAMAP" id="MF_01328_B">
    <property type="entry name" value="Ribosomal_uL4_B"/>
    <property type="match status" value="1"/>
</dbReference>
<dbReference type="SUPFAM" id="SSF52166">
    <property type="entry name" value="Ribosomal protein L4"/>
    <property type="match status" value="1"/>
</dbReference>
<dbReference type="EMBL" id="CP002361">
    <property type="protein sequence ID" value="ADR37080.1"/>
    <property type="molecule type" value="Genomic_DNA"/>
</dbReference>
<dbReference type="KEGG" id="opr:Ocepr_1627"/>
<dbReference type="GO" id="GO:0003735">
    <property type="term" value="F:structural constituent of ribosome"/>
    <property type="evidence" value="ECO:0007669"/>
    <property type="project" value="InterPro"/>
</dbReference>